<protein>
    <submittedName>
        <fullName evidence="2">Uncharacterized protein</fullName>
    </submittedName>
</protein>
<organism evidence="2 3">
    <name type="scientific">Eruca vesicaria subsp. sativa</name>
    <name type="common">Garden rocket</name>
    <name type="synonym">Eruca sativa</name>
    <dbReference type="NCBI Taxonomy" id="29727"/>
    <lineage>
        <taxon>Eukaryota</taxon>
        <taxon>Viridiplantae</taxon>
        <taxon>Streptophyta</taxon>
        <taxon>Embryophyta</taxon>
        <taxon>Tracheophyta</taxon>
        <taxon>Spermatophyta</taxon>
        <taxon>Magnoliopsida</taxon>
        <taxon>eudicotyledons</taxon>
        <taxon>Gunneridae</taxon>
        <taxon>Pentapetalae</taxon>
        <taxon>rosids</taxon>
        <taxon>malvids</taxon>
        <taxon>Brassicales</taxon>
        <taxon>Brassicaceae</taxon>
        <taxon>Brassiceae</taxon>
        <taxon>Eruca</taxon>
    </lineage>
</organism>
<dbReference type="EMBL" id="CAKOAT010245154">
    <property type="protein sequence ID" value="CAH8358320.1"/>
    <property type="molecule type" value="Genomic_DNA"/>
</dbReference>
<evidence type="ECO:0000313" key="3">
    <source>
        <dbReference type="Proteomes" id="UP001642260"/>
    </source>
</evidence>
<evidence type="ECO:0000313" key="2">
    <source>
        <dbReference type="EMBL" id="CAH8358320.1"/>
    </source>
</evidence>
<name>A0ABC8KMH3_ERUVS</name>
<feature type="signal peptide" evidence="1">
    <location>
        <begin position="1"/>
        <end position="18"/>
    </location>
</feature>
<dbReference type="AlphaFoldDB" id="A0ABC8KMH3"/>
<evidence type="ECO:0000256" key="1">
    <source>
        <dbReference type="SAM" id="SignalP"/>
    </source>
</evidence>
<gene>
    <name evidence="2" type="ORF">ERUC_LOCUS24076</name>
</gene>
<reference evidence="2 3" key="1">
    <citation type="submission" date="2022-03" db="EMBL/GenBank/DDBJ databases">
        <authorList>
            <person name="Macdonald S."/>
            <person name="Ahmed S."/>
            <person name="Newling K."/>
        </authorList>
    </citation>
    <scope>NUCLEOTIDE SEQUENCE [LARGE SCALE GENOMIC DNA]</scope>
</reference>
<feature type="chain" id="PRO_5044836621" evidence="1">
    <location>
        <begin position="19"/>
        <end position="94"/>
    </location>
</feature>
<keyword evidence="3" id="KW-1185">Reference proteome</keyword>
<comment type="caution">
    <text evidence="2">The sequence shown here is derived from an EMBL/GenBank/DDBJ whole genome shotgun (WGS) entry which is preliminary data.</text>
</comment>
<keyword evidence="1" id="KW-0732">Signal</keyword>
<sequence>MKSIVFFVLLLLAVATSGNMLNGWQNLTGVHEDSGEVIWVSLVPIKKDYLLYRTPDRQPVCISSKDHLCTPIYSQKNSECTIYNRCKHGYTGNS</sequence>
<dbReference type="Proteomes" id="UP001642260">
    <property type="component" value="Unassembled WGS sequence"/>
</dbReference>
<accession>A0ABC8KMH3</accession>
<proteinExistence type="predicted"/>